<reference evidence="1" key="1">
    <citation type="submission" date="2019-08" db="EMBL/GenBank/DDBJ databases">
        <authorList>
            <person name="Kucharzyk K."/>
            <person name="Murdoch R.W."/>
            <person name="Higgins S."/>
            <person name="Loffler F."/>
        </authorList>
    </citation>
    <scope>NUCLEOTIDE SEQUENCE</scope>
</reference>
<organism evidence="1">
    <name type="scientific">bioreactor metagenome</name>
    <dbReference type="NCBI Taxonomy" id="1076179"/>
    <lineage>
        <taxon>unclassified sequences</taxon>
        <taxon>metagenomes</taxon>
        <taxon>ecological metagenomes</taxon>
    </lineage>
</organism>
<comment type="caution">
    <text evidence="1">The sequence shown here is derived from an EMBL/GenBank/DDBJ whole genome shotgun (WGS) entry which is preliminary data.</text>
</comment>
<dbReference type="AlphaFoldDB" id="A0A645IM50"/>
<dbReference type="EMBL" id="VSSQ01117904">
    <property type="protein sequence ID" value="MPN52116.1"/>
    <property type="molecule type" value="Genomic_DNA"/>
</dbReference>
<proteinExistence type="predicted"/>
<accession>A0A645IM50</accession>
<gene>
    <name evidence="1" type="ORF">SDC9_199770</name>
</gene>
<evidence type="ECO:0000313" key="1">
    <source>
        <dbReference type="EMBL" id="MPN52116.1"/>
    </source>
</evidence>
<name>A0A645IM50_9ZZZZ</name>
<protein>
    <submittedName>
        <fullName evidence="1">Uncharacterized protein</fullName>
    </submittedName>
</protein>
<sequence>MKGKLVLVFGINAVSGKASSQSVASVVHYGDGAYNVAAVKTSASTV</sequence>